<proteinExistence type="predicted"/>
<dbReference type="Pfam" id="PF11738">
    <property type="entry name" value="DUF3298"/>
    <property type="match status" value="1"/>
</dbReference>
<dbReference type="Proteomes" id="UP000190188">
    <property type="component" value="Unassembled WGS sequence"/>
</dbReference>
<keyword evidence="1" id="KW-0812">Transmembrane</keyword>
<dbReference type="InterPro" id="IPR037126">
    <property type="entry name" value="PdaC/RsiV-like_sf"/>
</dbReference>
<organism evidence="4 5">
    <name type="scientific">Paenibacillus selenitireducens</name>
    <dbReference type="NCBI Taxonomy" id="1324314"/>
    <lineage>
        <taxon>Bacteria</taxon>
        <taxon>Bacillati</taxon>
        <taxon>Bacillota</taxon>
        <taxon>Bacilli</taxon>
        <taxon>Bacillales</taxon>
        <taxon>Paenibacillaceae</taxon>
        <taxon>Paenibacillus</taxon>
    </lineage>
</organism>
<dbReference type="OrthoDB" id="4990at2"/>
<evidence type="ECO:0000259" key="3">
    <source>
        <dbReference type="Pfam" id="PF13786"/>
    </source>
</evidence>
<comment type="caution">
    <text evidence="4">The sequence shown here is derived from an EMBL/GenBank/DDBJ whole genome shotgun (WGS) entry which is preliminary data.</text>
</comment>
<keyword evidence="1" id="KW-0472">Membrane</keyword>
<evidence type="ECO:0000313" key="4">
    <source>
        <dbReference type="EMBL" id="OPA75287.1"/>
    </source>
</evidence>
<feature type="transmembrane region" description="Helical" evidence="1">
    <location>
        <begin position="39"/>
        <end position="56"/>
    </location>
</feature>
<dbReference type="InterPro" id="IPR021729">
    <property type="entry name" value="DUF3298"/>
</dbReference>
<feature type="domain" description="DUF4179" evidence="3">
    <location>
        <begin position="35"/>
        <end position="95"/>
    </location>
</feature>
<evidence type="ECO:0000313" key="5">
    <source>
        <dbReference type="Proteomes" id="UP000190188"/>
    </source>
</evidence>
<dbReference type="Gene3D" id="3.90.640.20">
    <property type="entry name" value="Heat-shock cognate protein, ATPase"/>
    <property type="match status" value="1"/>
</dbReference>
<accession>A0A1T2X5Y2</accession>
<keyword evidence="1" id="KW-1133">Transmembrane helix</keyword>
<evidence type="ECO:0000256" key="1">
    <source>
        <dbReference type="SAM" id="Phobius"/>
    </source>
</evidence>
<dbReference type="EMBL" id="MSZX01000009">
    <property type="protein sequence ID" value="OPA75287.1"/>
    <property type="molecule type" value="Genomic_DNA"/>
</dbReference>
<dbReference type="Gene3D" id="3.30.565.40">
    <property type="entry name" value="Fervidobacterium nodosum Rt17-B1 like"/>
    <property type="match status" value="1"/>
</dbReference>
<gene>
    <name evidence="4" type="ORF">BVG16_22075</name>
</gene>
<evidence type="ECO:0000259" key="2">
    <source>
        <dbReference type="Pfam" id="PF11738"/>
    </source>
</evidence>
<dbReference type="RefSeq" id="WP_078501358.1">
    <property type="nucleotide sequence ID" value="NZ_MSZX01000009.1"/>
</dbReference>
<reference evidence="4 5" key="1">
    <citation type="submission" date="2017-01" db="EMBL/GenBank/DDBJ databases">
        <title>Genome analysis of Paenibacillus selenitrireducens ES3-24.</title>
        <authorList>
            <person name="Xu D."/>
            <person name="Yao R."/>
            <person name="Zheng S."/>
        </authorList>
    </citation>
    <scope>NUCLEOTIDE SEQUENCE [LARGE SCALE GENOMIC DNA]</scope>
    <source>
        <strain evidence="4 5">ES3-24</strain>
    </source>
</reference>
<dbReference type="STRING" id="1324314.BVG16_22075"/>
<name>A0A1T2X5Y2_9BACL</name>
<sequence length="292" mass="33168">MDKNLEHLKNNYQEIPIPAELDFVVKKAIRKHRTKRTNLRWIMGTAAAVIVFVSGVNSSPTFANAFSDIPVLNNIVKVITFREYKVDEDTYNADLKVPAVTNLENKKLEEMLNKQYLEENKQLYEDFKKDMEAMKQEGSGGHLGIDSGYEVKTDNEQILSIGRYVVNTVGSSSTTIKYDTIDKKNQVLITLPSLFKDDTYVTTISQIIKEQMNAQMKSDPDKFYWVEGAPDMDSMETFTTIQKDQSFYINTEGKLVISFDKYVVAPGYMGVVEFVIPTEKIAADLVSSAYIK</sequence>
<protein>
    <submittedName>
        <fullName evidence="4">Anti-sigma factor</fullName>
    </submittedName>
</protein>
<keyword evidence="5" id="KW-1185">Reference proteome</keyword>
<dbReference type="InterPro" id="IPR025436">
    <property type="entry name" value="DUF4179"/>
</dbReference>
<dbReference type="AlphaFoldDB" id="A0A1T2X5Y2"/>
<feature type="domain" description="DUF3298" evidence="2">
    <location>
        <begin position="194"/>
        <end position="278"/>
    </location>
</feature>
<dbReference type="Pfam" id="PF13786">
    <property type="entry name" value="DUF4179"/>
    <property type="match status" value="1"/>
</dbReference>